<accession>A0A1W1XNK2</accession>
<dbReference type="SUPFAM" id="SSF55729">
    <property type="entry name" value="Acyl-CoA N-acyltransferases (Nat)"/>
    <property type="match status" value="1"/>
</dbReference>
<evidence type="ECO:0000256" key="3">
    <source>
        <dbReference type="ARBA" id="ARBA00022679"/>
    </source>
</evidence>
<dbReference type="AlphaFoldDB" id="A0A1W1XNK2"/>
<dbReference type="PANTHER" id="PTHR43420:SF44">
    <property type="entry name" value="ACETYLTRANSFERASE YPEA"/>
    <property type="match status" value="1"/>
</dbReference>
<dbReference type="OrthoDB" id="9794566at2"/>
<evidence type="ECO:0000259" key="6">
    <source>
        <dbReference type="PROSITE" id="PS51186"/>
    </source>
</evidence>
<keyword evidence="4" id="KW-0012">Acyltransferase</keyword>
<protein>
    <recommendedName>
        <fullName evidence="5">[Ribosomal protein bS18]-alanine N-acetyltransferase</fullName>
        <ecNumber evidence="5">2.3.1.266</ecNumber>
    </recommendedName>
</protein>
<dbReference type="InterPro" id="IPR016181">
    <property type="entry name" value="Acyl_CoA_acyltransferase"/>
</dbReference>
<name>A0A1W1XNK2_9CLOT</name>
<keyword evidence="3 7" id="KW-0808">Transferase</keyword>
<dbReference type="CDD" id="cd04301">
    <property type="entry name" value="NAT_SF"/>
    <property type="match status" value="1"/>
</dbReference>
<dbReference type="EMBL" id="FWXH01000009">
    <property type="protein sequence ID" value="SMC25543.1"/>
    <property type="molecule type" value="Genomic_DNA"/>
</dbReference>
<dbReference type="Proteomes" id="UP000192468">
    <property type="component" value="Unassembled WGS sequence"/>
</dbReference>
<comment type="function">
    <text evidence="5">Acetylates the N-terminal alanine of ribosomal protein bS18.</text>
</comment>
<dbReference type="Pfam" id="PF00583">
    <property type="entry name" value="Acetyltransf_1"/>
    <property type="match status" value="1"/>
</dbReference>
<dbReference type="InterPro" id="IPR000182">
    <property type="entry name" value="GNAT_dom"/>
</dbReference>
<dbReference type="RefSeq" id="WP_084116299.1">
    <property type="nucleotide sequence ID" value="NZ_FWXH01000009.1"/>
</dbReference>
<comment type="subcellular location">
    <subcellularLocation>
        <location evidence="5">Cytoplasm</location>
    </subcellularLocation>
</comment>
<evidence type="ECO:0000256" key="4">
    <source>
        <dbReference type="ARBA" id="ARBA00023315"/>
    </source>
</evidence>
<dbReference type="Gene3D" id="3.40.630.30">
    <property type="match status" value="1"/>
</dbReference>
<organism evidence="7 8">
    <name type="scientific">Clostridium acidisoli DSM 12555</name>
    <dbReference type="NCBI Taxonomy" id="1121291"/>
    <lineage>
        <taxon>Bacteria</taxon>
        <taxon>Bacillati</taxon>
        <taxon>Bacillota</taxon>
        <taxon>Clostridia</taxon>
        <taxon>Eubacteriales</taxon>
        <taxon>Clostridiaceae</taxon>
        <taxon>Clostridium</taxon>
    </lineage>
</organism>
<dbReference type="PANTHER" id="PTHR43420">
    <property type="entry name" value="ACETYLTRANSFERASE"/>
    <property type="match status" value="1"/>
</dbReference>
<evidence type="ECO:0000256" key="2">
    <source>
        <dbReference type="ARBA" id="ARBA00022490"/>
    </source>
</evidence>
<gene>
    <name evidence="7" type="ORF">SAMN02745134_02474</name>
</gene>
<proteinExistence type="inferred from homology"/>
<evidence type="ECO:0000256" key="5">
    <source>
        <dbReference type="RuleBase" id="RU363094"/>
    </source>
</evidence>
<keyword evidence="8" id="KW-1185">Reference proteome</keyword>
<comment type="catalytic activity">
    <reaction evidence="5">
        <text>N-terminal L-alanyl-[ribosomal protein bS18] + acetyl-CoA = N-terminal N(alpha)-acetyl-L-alanyl-[ribosomal protein bS18] + CoA + H(+)</text>
        <dbReference type="Rhea" id="RHEA:43756"/>
        <dbReference type="Rhea" id="RHEA-COMP:10676"/>
        <dbReference type="Rhea" id="RHEA-COMP:10677"/>
        <dbReference type="ChEBI" id="CHEBI:15378"/>
        <dbReference type="ChEBI" id="CHEBI:57287"/>
        <dbReference type="ChEBI" id="CHEBI:57288"/>
        <dbReference type="ChEBI" id="CHEBI:64718"/>
        <dbReference type="ChEBI" id="CHEBI:83683"/>
        <dbReference type="EC" id="2.3.1.266"/>
    </reaction>
</comment>
<keyword evidence="2 5" id="KW-0963">Cytoplasm</keyword>
<dbReference type="GO" id="GO:0005737">
    <property type="term" value="C:cytoplasm"/>
    <property type="evidence" value="ECO:0007669"/>
    <property type="project" value="UniProtKB-SubCell"/>
</dbReference>
<dbReference type="PROSITE" id="PS51186">
    <property type="entry name" value="GNAT"/>
    <property type="match status" value="1"/>
</dbReference>
<dbReference type="GO" id="GO:0008999">
    <property type="term" value="F:protein-N-terminal-alanine acetyltransferase activity"/>
    <property type="evidence" value="ECO:0007669"/>
    <property type="project" value="UniProtKB-EC"/>
</dbReference>
<feature type="domain" description="N-acetyltransferase" evidence="6">
    <location>
        <begin position="4"/>
        <end position="148"/>
    </location>
</feature>
<dbReference type="STRING" id="1121291.SAMN02745134_02474"/>
<evidence type="ECO:0000313" key="8">
    <source>
        <dbReference type="Proteomes" id="UP000192468"/>
    </source>
</evidence>
<evidence type="ECO:0000256" key="1">
    <source>
        <dbReference type="ARBA" id="ARBA00005395"/>
    </source>
</evidence>
<reference evidence="7 8" key="1">
    <citation type="submission" date="2017-04" db="EMBL/GenBank/DDBJ databases">
        <authorList>
            <person name="Afonso C.L."/>
            <person name="Miller P.J."/>
            <person name="Scott M.A."/>
            <person name="Spackman E."/>
            <person name="Goraichik I."/>
            <person name="Dimitrov K.M."/>
            <person name="Suarez D.L."/>
            <person name="Swayne D.E."/>
        </authorList>
    </citation>
    <scope>NUCLEOTIDE SEQUENCE [LARGE SCALE GENOMIC DNA]</scope>
    <source>
        <strain evidence="7 8">DSM 12555</strain>
    </source>
</reference>
<dbReference type="InterPro" id="IPR050680">
    <property type="entry name" value="YpeA/RimI_acetyltransf"/>
</dbReference>
<sequence>MINLEICPFDKQYINEILCIENLSFTDPWSRESMEKELLNSLARYLVVKCNSQVIGYGGMWLILDEGHITNIAIHPEFRGIGAGNLLLQALISLCTAEGITALTLEVRASNTVAQNLYYKYGFLLEGIRKGYYADNNEDALILWKRNIK</sequence>
<comment type="similarity">
    <text evidence="1 5">Belongs to the acetyltransferase family. RimI subfamily.</text>
</comment>
<dbReference type="EC" id="2.3.1.266" evidence="5"/>
<dbReference type="InterPro" id="IPR006464">
    <property type="entry name" value="AcTrfase_RimI/Ard1"/>
</dbReference>
<dbReference type="NCBIfam" id="TIGR01575">
    <property type="entry name" value="rimI"/>
    <property type="match status" value="1"/>
</dbReference>
<evidence type="ECO:0000313" key="7">
    <source>
        <dbReference type="EMBL" id="SMC25543.1"/>
    </source>
</evidence>